<evidence type="ECO:0008006" key="9">
    <source>
        <dbReference type="Google" id="ProtNLM"/>
    </source>
</evidence>
<organism evidence="8">
    <name type="scientific">Menopon gallinae</name>
    <name type="common">poultry shaft louse</name>
    <dbReference type="NCBI Taxonomy" id="328185"/>
    <lineage>
        <taxon>Eukaryota</taxon>
        <taxon>Metazoa</taxon>
        <taxon>Ecdysozoa</taxon>
        <taxon>Arthropoda</taxon>
        <taxon>Hexapoda</taxon>
        <taxon>Insecta</taxon>
        <taxon>Pterygota</taxon>
        <taxon>Neoptera</taxon>
        <taxon>Paraneoptera</taxon>
        <taxon>Psocodea</taxon>
        <taxon>Troctomorpha</taxon>
        <taxon>Phthiraptera</taxon>
        <taxon>Amblycera</taxon>
        <taxon>Menoponidae</taxon>
        <taxon>Menopon</taxon>
    </lineage>
</organism>
<evidence type="ECO:0000259" key="7">
    <source>
        <dbReference type="Pfam" id="PF03725"/>
    </source>
</evidence>
<dbReference type="Gene3D" id="3.30.230.70">
    <property type="entry name" value="GHMP Kinase, N-terminal domain"/>
    <property type="match status" value="1"/>
</dbReference>
<evidence type="ECO:0000256" key="1">
    <source>
        <dbReference type="ARBA" id="ARBA00004123"/>
    </source>
</evidence>
<sequence>MESTVQLKKMRCEFGYLSRPDGSAVFASGNSMVLAAVYGPCEVKPQKMMIDKATVEVFYKPKSGAPSIADKLKESMLNNVCKSAILSSEYPRTSISIIVQEMQSSGTLLSSSVNAACLALMDAGVPLKFLVAAVTCIVNSQDELVLDPDEREMKDYKAIFTIVFDGVDKNVVASKIEGEFTKEQFDLALEFCREASLSIFKFYREVVRKAAHSIVST</sequence>
<dbReference type="InterPro" id="IPR027408">
    <property type="entry name" value="PNPase/RNase_PH_dom_sf"/>
</dbReference>
<keyword evidence="5" id="KW-0539">Nucleus</keyword>
<dbReference type="SUPFAM" id="SSF54211">
    <property type="entry name" value="Ribosomal protein S5 domain 2-like"/>
    <property type="match status" value="1"/>
</dbReference>
<accession>A0AAW2HTY4</accession>
<dbReference type="GO" id="GO:0006364">
    <property type="term" value="P:rRNA processing"/>
    <property type="evidence" value="ECO:0007669"/>
    <property type="project" value="UniProtKB-KW"/>
</dbReference>
<feature type="domain" description="Exoribonuclease phosphorolytic" evidence="6">
    <location>
        <begin position="6"/>
        <end position="126"/>
    </location>
</feature>
<dbReference type="GO" id="GO:0000176">
    <property type="term" value="C:nuclear exosome (RNase complex)"/>
    <property type="evidence" value="ECO:0007669"/>
    <property type="project" value="TreeGrafter"/>
</dbReference>
<dbReference type="AlphaFoldDB" id="A0AAW2HTY4"/>
<dbReference type="InterPro" id="IPR015847">
    <property type="entry name" value="ExoRNase_PH_dom2"/>
</dbReference>
<dbReference type="GO" id="GO:0000177">
    <property type="term" value="C:cytoplasmic exosome (RNase complex)"/>
    <property type="evidence" value="ECO:0007669"/>
    <property type="project" value="TreeGrafter"/>
</dbReference>
<comment type="similarity">
    <text evidence="2">Belongs to the RNase PH family.</text>
</comment>
<dbReference type="CDD" id="cd11372">
    <property type="entry name" value="RNase_PH_RRP46"/>
    <property type="match status" value="1"/>
</dbReference>
<feature type="domain" description="Exoribonuclease phosphorolytic" evidence="7">
    <location>
        <begin position="131"/>
        <end position="192"/>
    </location>
</feature>
<keyword evidence="4" id="KW-0271">Exosome</keyword>
<dbReference type="InterPro" id="IPR001247">
    <property type="entry name" value="ExoRNase_PH_dom1"/>
</dbReference>
<comment type="subcellular location">
    <subcellularLocation>
        <location evidence="1">Nucleus</location>
    </subcellularLocation>
</comment>
<dbReference type="EMBL" id="JARGDH010000003">
    <property type="protein sequence ID" value="KAL0272769.1"/>
    <property type="molecule type" value="Genomic_DNA"/>
</dbReference>
<gene>
    <name evidence="8" type="ORF">PYX00_005617</name>
</gene>
<dbReference type="InterPro" id="IPR020568">
    <property type="entry name" value="Ribosomal_Su5_D2-typ_SF"/>
</dbReference>
<dbReference type="Pfam" id="PF01138">
    <property type="entry name" value="RNase_PH"/>
    <property type="match status" value="1"/>
</dbReference>
<dbReference type="EMBL" id="JARGDH010000003">
    <property type="protein sequence ID" value="KAL0272770.1"/>
    <property type="molecule type" value="Genomic_DNA"/>
</dbReference>
<evidence type="ECO:0000259" key="6">
    <source>
        <dbReference type="Pfam" id="PF01138"/>
    </source>
</evidence>
<dbReference type="GO" id="GO:0071028">
    <property type="term" value="P:nuclear mRNA surveillance"/>
    <property type="evidence" value="ECO:0007669"/>
    <property type="project" value="TreeGrafter"/>
</dbReference>
<evidence type="ECO:0000256" key="5">
    <source>
        <dbReference type="ARBA" id="ARBA00023242"/>
    </source>
</evidence>
<keyword evidence="3" id="KW-0698">rRNA processing</keyword>
<name>A0AAW2HTY4_9NEOP</name>
<dbReference type="Pfam" id="PF03725">
    <property type="entry name" value="RNase_PH_C"/>
    <property type="match status" value="1"/>
</dbReference>
<dbReference type="InterPro" id="IPR036345">
    <property type="entry name" value="ExoRNase_PH_dom2_sf"/>
</dbReference>
<dbReference type="GO" id="GO:0034475">
    <property type="term" value="P:U4 snRNA 3'-end processing"/>
    <property type="evidence" value="ECO:0007669"/>
    <property type="project" value="TreeGrafter"/>
</dbReference>
<protein>
    <recommendedName>
        <fullName evidence="9">Exosome complex component RRP46</fullName>
    </recommendedName>
</protein>
<proteinExistence type="inferred from homology"/>
<dbReference type="PANTHER" id="PTHR11953">
    <property type="entry name" value="EXOSOME COMPLEX COMPONENT"/>
    <property type="match status" value="1"/>
</dbReference>
<evidence type="ECO:0000256" key="3">
    <source>
        <dbReference type="ARBA" id="ARBA00022552"/>
    </source>
</evidence>
<dbReference type="GO" id="GO:0071051">
    <property type="term" value="P:poly(A)-dependent snoRNA 3'-end processing"/>
    <property type="evidence" value="ECO:0007669"/>
    <property type="project" value="TreeGrafter"/>
</dbReference>
<comment type="caution">
    <text evidence="8">The sequence shown here is derived from an EMBL/GenBank/DDBJ whole genome shotgun (WGS) entry which is preliminary data.</text>
</comment>
<evidence type="ECO:0000313" key="8">
    <source>
        <dbReference type="EMBL" id="KAL0272770.1"/>
    </source>
</evidence>
<reference evidence="8" key="1">
    <citation type="journal article" date="2024" name="Gigascience">
        <title>Chromosome-level genome of the poultry shaft louse Menopon gallinae provides insight into the host-switching and adaptive evolution of parasitic lice.</title>
        <authorList>
            <person name="Xu Y."/>
            <person name="Ma L."/>
            <person name="Liu S."/>
            <person name="Liang Y."/>
            <person name="Liu Q."/>
            <person name="He Z."/>
            <person name="Tian L."/>
            <person name="Duan Y."/>
            <person name="Cai W."/>
            <person name="Li H."/>
            <person name="Song F."/>
        </authorList>
    </citation>
    <scope>NUCLEOTIDE SEQUENCE</scope>
    <source>
        <strain evidence="8">Cailab_2023a</strain>
    </source>
</reference>
<dbReference type="GO" id="GO:0016075">
    <property type="term" value="P:rRNA catabolic process"/>
    <property type="evidence" value="ECO:0007669"/>
    <property type="project" value="TreeGrafter"/>
</dbReference>
<dbReference type="GO" id="GO:0003723">
    <property type="term" value="F:RNA binding"/>
    <property type="evidence" value="ECO:0007669"/>
    <property type="project" value="TreeGrafter"/>
</dbReference>
<dbReference type="InterPro" id="IPR050080">
    <property type="entry name" value="RNase_PH"/>
</dbReference>
<evidence type="ECO:0000256" key="2">
    <source>
        <dbReference type="ARBA" id="ARBA00006678"/>
    </source>
</evidence>
<dbReference type="GO" id="GO:0005730">
    <property type="term" value="C:nucleolus"/>
    <property type="evidence" value="ECO:0007669"/>
    <property type="project" value="TreeGrafter"/>
</dbReference>
<dbReference type="SUPFAM" id="SSF55666">
    <property type="entry name" value="Ribonuclease PH domain 2-like"/>
    <property type="match status" value="1"/>
</dbReference>
<evidence type="ECO:0000256" key="4">
    <source>
        <dbReference type="ARBA" id="ARBA00022835"/>
    </source>
</evidence>
<dbReference type="PANTHER" id="PTHR11953:SF1">
    <property type="entry name" value="EXOSOME COMPLEX COMPONENT RRP46"/>
    <property type="match status" value="1"/>
</dbReference>